<dbReference type="InterPro" id="IPR000160">
    <property type="entry name" value="GGDEF_dom"/>
</dbReference>
<keyword evidence="3" id="KW-0472">Membrane</keyword>
<comment type="caution">
    <text evidence="5">The sequence shown here is derived from an EMBL/GenBank/DDBJ whole genome shotgun (WGS) entry which is preliminary data.</text>
</comment>
<dbReference type="NCBIfam" id="TIGR00254">
    <property type="entry name" value="GGDEF"/>
    <property type="match status" value="1"/>
</dbReference>
<dbReference type="SMART" id="SM00267">
    <property type="entry name" value="GGDEF"/>
    <property type="match status" value="1"/>
</dbReference>
<feature type="transmembrane region" description="Helical" evidence="3">
    <location>
        <begin position="152"/>
        <end position="170"/>
    </location>
</feature>
<dbReference type="Pfam" id="PF00990">
    <property type="entry name" value="GGDEF"/>
    <property type="match status" value="1"/>
</dbReference>
<dbReference type="InterPro" id="IPR043128">
    <property type="entry name" value="Rev_trsase/Diguanyl_cyclase"/>
</dbReference>
<dbReference type="EMBL" id="NRRV01000078">
    <property type="protein sequence ID" value="MBK1633322.1"/>
    <property type="molecule type" value="Genomic_DNA"/>
</dbReference>
<name>A0ABS1CN03_9GAMM</name>
<dbReference type="PANTHER" id="PTHR45138">
    <property type="entry name" value="REGULATORY COMPONENTS OF SENSORY TRANSDUCTION SYSTEM"/>
    <property type="match status" value="1"/>
</dbReference>
<evidence type="ECO:0000313" key="6">
    <source>
        <dbReference type="Proteomes" id="UP000748752"/>
    </source>
</evidence>
<feature type="domain" description="GGDEF" evidence="4">
    <location>
        <begin position="293"/>
        <end position="433"/>
    </location>
</feature>
<feature type="transmembrane region" description="Helical" evidence="3">
    <location>
        <begin position="126"/>
        <end position="146"/>
    </location>
</feature>
<dbReference type="PROSITE" id="PS50887">
    <property type="entry name" value="GGDEF"/>
    <property type="match status" value="1"/>
</dbReference>
<keyword evidence="6" id="KW-1185">Reference proteome</keyword>
<evidence type="ECO:0000256" key="3">
    <source>
        <dbReference type="SAM" id="Phobius"/>
    </source>
</evidence>
<sequence length="459" mass="47713">MLSLPTASVHAPSRKHPLTAIAQAWAARMRAPMTLDGPTILLTAALICLLLAGATLMLRHGFAEPVSGLGWWAAGSALLSAAYALLGLRDLIPDWASVVAGNTLLAAALGLCYHGLRLLRGRPGRLALALLPALAIFSIFSFMYRGPALVEAYYARVLLISLAMAVLAVASARIAATRPNVGMACQLTAGLYWSGALIALVRAASAAHAVLLAQLPPAGPLTVDLQVLPSVLAFLLVAMTPIASIGVLLMAAEHHRRDLQYRLEHDHLTGVSTRQAFERAAEDALRESGDDNRVHALLLADLDHFKRINDDHGHAIGDAALRAFVDQTRALLREQDLFGRYGGEEFVLLLPGVDAAGAAAVAERIRRATAALVLSAPAGTPVPLTVSLGLCTTAQLAPALGAEAQLEALLKEADDATYAAKAAGRNRVAMAGASAGYGARACVGVGALRAVPAGTAQAS</sequence>
<evidence type="ECO:0000259" key="4">
    <source>
        <dbReference type="PROSITE" id="PS50887"/>
    </source>
</evidence>
<dbReference type="EC" id="2.7.7.65" evidence="1"/>
<dbReference type="SUPFAM" id="SSF55073">
    <property type="entry name" value="Nucleotide cyclase"/>
    <property type="match status" value="1"/>
</dbReference>
<keyword evidence="3" id="KW-1133">Transmembrane helix</keyword>
<evidence type="ECO:0000256" key="1">
    <source>
        <dbReference type="ARBA" id="ARBA00012528"/>
    </source>
</evidence>
<protein>
    <recommendedName>
        <fullName evidence="1">diguanylate cyclase</fullName>
        <ecNumber evidence="1">2.7.7.65</ecNumber>
    </recommendedName>
</protein>
<feature type="transmembrane region" description="Helical" evidence="3">
    <location>
        <begin position="39"/>
        <end position="58"/>
    </location>
</feature>
<gene>
    <name evidence="5" type="ORF">CKO31_21710</name>
</gene>
<feature type="transmembrane region" description="Helical" evidence="3">
    <location>
        <begin position="70"/>
        <end position="89"/>
    </location>
</feature>
<reference evidence="5 6" key="1">
    <citation type="journal article" date="2020" name="Microorganisms">
        <title>Osmotic Adaptation and Compatible Solute Biosynthesis of Phototrophic Bacteria as Revealed from Genome Analyses.</title>
        <authorList>
            <person name="Imhoff J.F."/>
            <person name="Rahn T."/>
            <person name="Kunzel S."/>
            <person name="Keller A."/>
            <person name="Neulinger S.C."/>
        </authorList>
    </citation>
    <scope>NUCLEOTIDE SEQUENCE [LARGE SCALE GENOMIC DNA]</scope>
    <source>
        <strain evidence="5 6">DSM 6210</strain>
    </source>
</reference>
<proteinExistence type="predicted"/>
<dbReference type="PANTHER" id="PTHR45138:SF9">
    <property type="entry name" value="DIGUANYLATE CYCLASE DGCM-RELATED"/>
    <property type="match status" value="1"/>
</dbReference>
<organism evidence="5 6">
    <name type="scientific">Thiohalocapsa halophila</name>
    <dbReference type="NCBI Taxonomy" id="69359"/>
    <lineage>
        <taxon>Bacteria</taxon>
        <taxon>Pseudomonadati</taxon>
        <taxon>Pseudomonadota</taxon>
        <taxon>Gammaproteobacteria</taxon>
        <taxon>Chromatiales</taxon>
        <taxon>Chromatiaceae</taxon>
        <taxon>Thiohalocapsa</taxon>
    </lineage>
</organism>
<keyword evidence="3" id="KW-0812">Transmembrane</keyword>
<dbReference type="CDD" id="cd01949">
    <property type="entry name" value="GGDEF"/>
    <property type="match status" value="1"/>
</dbReference>
<feature type="transmembrane region" description="Helical" evidence="3">
    <location>
        <begin position="95"/>
        <end position="114"/>
    </location>
</feature>
<dbReference type="InterPro" id="IPR029787">
    <property type="entry name" value="Nucleotide_cyclase"/>
</dbReference>
<feature type="transmembrane region" description="Helical" evidence="3">
    <location>
        <begin position="231"/>
        <end position="252"/>
    </location>
</feature>
<evidence type="ECO:0000256" key="2">
    <source>
        <dbReference type="ARBA" id="ARBA00034247"/>
    </source>
</evidence>
<feature type="transmembrane region" description="Helical" evidence="3">
    <location>
        <begin position="191"/>
        <end position="211"/>
    </location>
</feature>
<dbReference type="Proteomes" id="UP000748752">
    <property type="component" value="Unassembled WGS sequence"/>
</dbReference>
<dbReference type="InterPro" id="IPR050469">
    <property type="entry name" value="Diguanylate_Cyclase"/>
</dbReference>
<comment type="catalytic activity">
    <reaction evidence="2">
        <text>2 GTP = 3',3'-c-di-GMP + 2 diphosphate</text>
        <dbReference type="Rhea" id="RHEA:24898"/>
        <dbReference type="ChEBI" id="CHEBI:33019"/>
        <dbReference type="ChEBI" id="CHEBI:37565"/>
        <dbReference type="ChEBI" id="CHEBI:58805"/>
        <dbReference type="EC" id="2.7.7.65"/>
    </reaction>
</comment>
<dbReference type="Gene3D" id="3.30.70.270">
    <property type="match status" value="1"/>
</dbReference>
<evidence type="ECO:0000313" key="5">
    <source>
        <dbReference type="EMBL" id="MBK1633322.1"/>
    </source>
</evidence>
<accession>A0ABS1CN03</accession>